<dbReference type="Proteomes" id="UP000319732">
    <property type="component" value="Unassembled WGS sequence"/>
</dbReference>
<keyword evidence="1" id="KW-0472">Membrane</keyword>
<dbReference type="EMBL" id="VHSG01000065">
    <property type="protein sequence ID" value="TQV65618.1"/>
    <property type="molecule type" value="Genomic_DNA"/>
</dbReference>
<evidence type="ECO:0000256" key="1">
    <source>
        <dbReference type="SAM" id="Phobius"/>
    </source>
</evidence>
<feature type="transmembrane region" description="Helical" evidence="1">
    <location>
        <begin position="44"/>
        <end position="64"/>
    </location>
</feature>
<keyword evidence="1" id="KW-1133">Transmembrane helix</keyword>
<feature type="transmembrane region" description="Helical" evidence="1">
    <location>
        <begin position="85"/>
        <end position="107"/>
    </location>
</feature>
<gene>
    <name evidence="2" type="ORF">FKG94_28445</name>
</gene>
<accession>A0A545SKX1</accession>
<comment type="caution">
    <text evidence="2">The sequence shown here is derived from an EMBL/GenBank/DDBJ whole genome shotgun (WGS) entry which is preliminary data.</text>
</comment>
<name>A0A545SKX1_9GAMM</name>
<organism evidence="2 3">
    <name type="scientific">Exilibacterium tricleocarpae</name>
    <dbReference type="NCBI Taxonomy" id="2591008"/>
    <lineage>
        <taxon>Bacteria</taxon>
        <taxon>Pseudomonadati</taxon>
        <taxon>Pseudomonadota</taxon>
        <taxon>Gammaproteobacteria</taxon>
        <taxon>Cellvibrionales</taxon>
        <taxon>Cellvibrionaceae</taxon>
        <taxon>Exilibacterium</taxon>
    </lineage>
</organism>
<dbReference type="AlphaFoldDB" id="A0A545SKX1"/>
<proteinExistence type="predicted"/>
<evidence type="ECO:0000313" key="2">
    <source>
        <dbReference type="EMBL" id="TQV65618.1"/>
    </source>
</evidence>
<evidence type="ECO:0000313" key="3">
    <source>
        <dbReference type="Proteomes" id="UP000319732"/>
    </source>
</evidence>
<sequence length="115" mass="13334">MPHVWAVSILCVFVSFLSMSIDMELRKNGLPSMLGFDLFPFLPLPLRDVWPFLIIVLLNFYFFFQGKRWENYVERFDELPTGVANISHLVSGALISLLFIIHIMQILTFPENLKG</sequence>
<reference evidence="2 3" key="1">
    <citation type="submission" date="2019-06" db="EMBL/GenBank/DDBJ databases">
        <title>Whole genome sequence for Cellvibrionaceae sp. R142.</title>
        <authorList>
            <person name="Wang G."/>
        </authorList>
    </citation>
    <scope>NUCLEOTIDE SEQUENCE [LARGE SCALE GENOMIC DNA]</scope>
    <source>
        <strain evidence="2 3">R142</strain>
    </source>
</reference>
<keyword evidence="1" id="KW-0812">Transmembrane</keyword>
<protein>
    <submittedName>
        <fullName evidence="2">Uncharacterized protein</fullName>
    </submittedName>
</protein>
<keyword evidence="3" id="KW-1185">Reference proteome</keyword>